<reference evidence="1" key="1">
    <citation type="submission" date="2022-07" db="EMBL/GenBank/DDBJ databases">
        <title>Genetic diversity of Erwinia pyrifoliae.</title>
        <authorList>
            <person name="Park D.S."/>
            <person name="Ham H."/>
        </authorList>
    </citation>
    <scope>NUCLEOTIDE SEQUENCE</scope>
    <source>
        <strain evidence="1">CP201486</strain>
    </source>
</reference>
<keyword evidence="2" id="KW-1185">Reference proteome</keyword>
<proteinExistence type="predicted"/>
<organism evidence="1 2">
    <name type="scientific">Erwinia pyrifoliae</name>
    <dbReference type="NCBI Taxonomy" id="79967"/>
    <lineage>
        <taxon>Bacteria</taxon>
        <taxon>Pseudomonadati</taxon>
        <taxon>Pseudomonadota</taxon>
        <taxon>Gammaproteobacteria</taxon>
        <taxon>Enterobacterales</taxon>
        <taxon>Erwiniaceae</taxon>
        <taxon>Erwinia</taxon>
    </lineage>
</organism>
<gene>
    <name evidence="1" type="ORF">NYP84_07010</name>
</gene>
<sequence length="442" mass="49220">MSGISDGPYGIFQDERIKFSAQFPGTLNDSDRNFIRKIATANNSLTALRVKSLTNPPPLTQLAIESLVESKNAHTKEYQSLIQQADDYIGNAPKLEPLGNYIHVSKLWDNLKGISIEQYFAAANFIALERVKSRERVNIIAGNHKIIDPSLIEQLEMTAISKNNLKDLVTVSGSPVEEAMSRYGLVSARARETLEVFVAEGPAGEFVNSRDCNVKEVMSHFGLMTARAREKLEMIFAKGPAGEFVNSRDCNVKEVMSHFGLMTARARETLEMIFAKGPAGEFVNSRDCNVKEVMSHFGLMTARARETLEMIFAKGPAAQYVSSGQNLNSAKEKFGILSEKAVEQLEKAFVRNWLVPLIDRDFSVSASILKHNIKSKSARNILEIETAQRGATYRILRGEPWTEVVKICGIRKDSDAAKMLKDLAEKVANDPYEISRRPVWNG</sequence>
<name>A0ABY5XBX0_ERWPY</name>
<dbReference type="RefSeq" id="WP_259826234.1">
    <property type="nucleotide sequence ID" value="NZ_CP103445.1"/>
</dbReference>
<evidence type="ECO:0000313" key="2">
    <source>
        <dbReference type="Proteomes" id="UP001058553"/>
    </source>
</evidence>
<dbReference type="Proteomes" id="UP001058553">
    <property type="component" value="Chromosome"/>
</dbReference>
<accession>A0ABY5XBX0</accession>
<protein>
    <submittedName>
        <fullName evidence="1">AraC family transcriptional regulator</fullName>
    </submittedName>
</protein>
<dbReference type="EMBL" id="CP103445">
    <property type="protein sequence ID" value="UWS34888.1"/>
    <property type="molecule type" value="Genomic_DNA"/>
</dbReference>
<evidence type="ECO:0000313" key="1">
    <source>
        <dbReference type="EMBL" id="UWS34888.1"/>
    </source>
</evidence>